<dbReference type="GO" id="GO:0046872">
    <property type="term" value="F:metal ion binding"/>
    <property type="evidence" value="ECO:0007669"/>
    <property type="project" value="UniProtKB-UniRule"/>
</dbReference>
<evidence type="ECO:0000256" key="16">
    <source>
        <dbReference type="ARBA" id="ARBA00049209"/>
    </source>
</evidence>
<dbReference type="EMBL" id="VWSF01000008">
    <property type="protein sequence ID" value="KAA5545689.1"/>
    <property type="molecule type" value="Genomic_DNA"/>
</dbReference>
<comment type="caution">
    <text evidence="22">The sequence shown here is derived from an EMBL/GenBank/DDBJ whole genome shotgun (WGS) entry which is preliminary data.</text>
</comment>
<evidence type="ECO:0000256" key="12">
    <source>
        <dbReference type="ARBA" id="ARBA00023239"/>
    </source>
</evidence>
<evidence type="ECO:0000256" key="5">
    <source>
        <dbReference type="ARBA" id="ARBA00022723"/>
    </source>
</evidence>
<evidence type="ECO:0000256" key="11">
    <source>
        <dbReference type="ARBA" id="ARBA00023235"/>
    </source>
</evidence>
<keyword evidence="7 17" id="KW-0067">ATP-binding</keyword>
<comment type="similarity">
    <text evidence="17">Belongs to the NnrD/CARKD family.</text>
</comment>
<dbReference type="PANTHER" id="PTHR12592">
    <property type="entry name" value="ATP-DEPENDENT (S)-NAD(P)H-HYDRATE DEHYDRATASE FAMILY MEMBER"/>
    <property type="match status" value="1"/>
</dbReference>
<comment type="similarity">
    <text evidence="18">Belongs to the NnrE/AIBP family.</text>
</comment>
<comment type="caution">
    <text evidence="18">Lacks conserved residue(s) required for the propagation of feature annotation.</text>
</comment>
<keyword evidence="11 18" id="KW-0413">Isomerase</keyword>
<dbReference type="InterPro" id="IPR036652">
    <property type="entry name" value="YjeF_N_dom_sf"/>
</dbReference>
<dbReference type="InterPro" id="IPR004443">
    <property type="entry name" value="YjeF_N_dom"/>
</dbReference>
<comment type="function">
    <text evidence="17">Catalyzes the dehydration of the S-form of NAD(P)HX at the expense of ADP, which is converted to AMP. Together with NAD(P)HX epimerase, which catalyzes the epimerization of the S- and R-forms, the enzyme allows the repair of both epimers of NAD(P)HX, a damaged form of NAD(P)H that is a result of enzymatic or heat-dependent hydration.</text>
</comment>
<dbReference type="SUPFAM" id="SSF53613">
    <property type="entry name" value="Ribokinase-like"/>
    <property type="match status" value="1"/>
</dbReference>
<evidence type="ECO:0000256" key="9">
    <source>
        <dbReference type="ARBA" id="ARBA00022958"/>
    </source>
</evidence>
<dbReference type="GO" id="GO:0046496">
    <property type="term" value="P:nicotinamide nucleotide metabolic process"/>
    <property type="evidence" value="ECO:0007669"/>
    <property type="project" value="UniProtKB-UniRule"/>
</dbReference>
<dbReference type="Proteomes" id="UP000323426">
    <property type="component" value="Unassembled WGS sequence"/>
</dbReference>
<comment type="subunit">
    <text evidence="17">Homotetramer.</text>
</comment>
<dbReference type="InterPro" id="IPR029056">
    <property type="entry name" value="Ribokinase-like"/>
</dbReference>
<feature type="binding site" evidence="18">
    <location>
        <position position="59"/>
    </location>
    <ligand>
        <name>K(+)</name>
        <dbReference type="ChEBI" id="CHEBI:29103"/>
    </ligand>
</feature>
<evidence type="ECO:0000256" key="10">
    <source>
        <dbReference type="ARBA" id="ARBA00023027"/>
    </source>
</evidence>
<comment type="cofactor">
    <cofactor evidence="17">
        <name>Mg(2+)</name>
        <dbReference type="ChEBI" id="CHEBI:18420"/>
    </cofactor>
</comment>
<feature type="domain" description="YjeF N-terminal" evidence="21">
    <location>
        <begin position="9"/>
        <end position="216"/>
    </location>
</feature>
<evidence type="ECO:0000256" key="18">
    <source>
        <dbReference type="HAMAP-Rule" id="MF_01966"/>
    </source>
</evidence>
<feature type="binding site" evidence="18">
    <location>
        <begin position="58"/>
        <end position="62"/>
    </location>
    <ligand>
        <name>(6S)-NADPHX</name>
        <dbReference type="ChEBI" id="CHEBI:64076"/>
    </ligand>
</feature>
<dbReference type="PROSITE" id="PS51383">
    <property type="entry name" value="YJEF_C_3"/>
    <property type="match status" value="1"/>
</dbReference>
<feature type="binding site" evidence="18">
    <location>
        <position position="125"/>
    </location>
    <ligand>
        <name>K(+)</name>
        <dbReference type="ChEBI" id="CHEBI:29103"/>
    </ligand>
</feature>
<evidence type="ECO:0000256" key="3">
    <source>
        <dbReference type="ARBA" id="ARBA00006001"/>
    </source>
</evidence>
<dbReference type="PIRSF" id="PIRSF017184">
    <property type="entry name" value="Nnr"/>
    <property type="match status" value="1"/>
</dbReference>
<feature type="binding site" evidence="17">
    <location>
        <position position="439"/>
    </location>
    <ligand>
        <name>(6S)-NADPHX</name>
        <dbReference type="ChEBI" id="CHEBI:64076"/>
    </ligand>
</feature>
<evidence type="ECO:0000259" key="20">
    <source>
        <dbReference type="PROSITE" id="PS51383"/>
    </source>
</evidence>
<evidence type="ECO:0000313" key="22">
    <source>
        <dbReference type="EMBL" id="KAA5545689.1"/>
    </source>
</evidence>
<evidence type="ECO:0000259" key="21">
    <source>
        <dbReference type="PROSITE" id="PS51385"/>
    </source>
</evidence>
<comment type="similarity">
    <text evidence="3 19">In the N-terminal section; belongs to the NnrE/AIBP family.</text>
</comment>
<evidence type="ECO:0000256" key="8">
    <source>
        <dbReference type="ARBA" id="ARBA00022857"/>
    </source>
</evidence>
<feature type="binding site" evidence="18">
    <location>
        <position position="158"/>
    </location>
    <ligand>
        <name>(6S)-NADPHX</name>
        <dbReference type="ChEBI" id="CHEBI:64076"/>
    </ligand>
</feature>
<dbReference type="SUPFAM" id="SSF64153">
    <property type="entry name" value="YjeF N-terminal domain-like"/>
    <property type="match status" value="1"/>
</dbReference>
<evidence type="ECO:0000256" key="14">
    <source>
        <dbReference type="ARBA" id="ARBA00025153"/>
    </source>
</evidence>
<feature type="binding site" evidence="18">
    <location>
        <begin position="129"/>
        <end position="135"/>
    </location>
    <ligand>
        <name>(6S)-NADPHX</name>
        <dbReference type="ChEBI" id="CHEBI:64076"/>
    </ligand>
</feature>
<dbReference type="RefSeq" id="WP_150088692.1">
    <property type="nucleotide sequence ID" value="NZ_VWSF01000008.1"/>
</dbReference>
<keyword evidence="23" id="KW-1185">Reference proteome</keyword>
<keyword evidence="12 17" id="KW-0456">Lyase</keyword>
<evidence type="ECO:0000256" key="6">
    <source>
        <dbReference type="ARBA" id="ARBA00022741"/>
    </source>
</evidence>
<keyword evidence="6 17" id="KW-0547">Nucleotide-binding</keyword>
<evidence type="ECO:0000256" key="2">
    <source>
        <dbReference type="ARBA" id="ARBA00000909"/>
    </source>
</evidence>
<feature type="binding site" evidence="18">
    <location>
        <position position="161"/>
    </location>
    <ligand>
        <name>K(+)</name>
        <dbReference type="ChEBI" id="CHEBI:29103"/>
    </ligand>
</feature>
<feature type="binding site" evidence="17">
    <location>
        <position position="324"/>
    </location>
    <ligand>
        <name>(6S)-NADPHX</name>
        <dbReference type="ChEBI" id="CHEBI:64076"/>
    </ligand>
</feature>
<organism evidence="22 23">
    <name type="scientific">Adhaeribacter rhizoryzae</name>
    <dbReference type="NCBI Taxonomy" id="2607907"/>
    <lineage>
        <taxon>Bacteria</taxon>
        <taxon>Pseudomonadati</taxon>
        <taxon>Bacteroidota</taxon>
        <taxon>Cytophagia</taxon>
        <taxon>Cytophagales</taxon>
        <taxon>Hymenobacteraceae</taxon>
        <taxon>Adhaeribacter</taxon>
    </lineage>
</organism>
<dbReference type="HAMAP" id="MF_01965">
    <property type="entry name" value="NADHX_dehydratase"/>
    <property type="match status" value="1"/>
</dbReference>
<keyword evidence="10 17" id="KW-0520">NAD</keyword>
<evidence type="ECO:0000256" key="19">
    <source>
        <dbReference type="PIRNR" id="PIRNR017184"/>
    </source>
</evidence>
<comment type="cofactor">
    <cofactor evidence="18 19">
        <name>K(+)</name>
        <dbReference type="ChEBI" id="CHEBI:29103"/>
    </cofactor>
    <text evidence="18 19">Binds 1 potassium ion per subunit.</text>
</comment>
<dbReference type="PANTHER" id="PTHR12592:SF0">
    <property type="entry name" value="ATP-DEPENDENT (S)-NAD(P)H-HYDRATE DEHYDRATASE"/>
    <property type="match status" value="1"/>
</dbReference>
<name>A0A5M6DHM4_9BACT</name>
<keyword evidence="13" id="KW-0511">Multifunctional enzyme</keyword>
<dbReference type="InterPro" id="IPR017953">
    <property type="entry name" value="Carbohydrate_kinase_pred_CS"/>
</dbReference>
<dbReference type="GO" id="GO:0052855">
    <property type="term" value="F:ADP-dependent NAD(P)H-hydrate dehydratase activity"/>
    <property type="evidence" value="ECO:0007669"/>
    <property type="project" value="UniProtKB-UniRule"/>
</dbReference>
<evidence type="ECO:0000256" key="15">
    <source>
        <dbReference type="ARBA" id="ARBA00048238"/>
    </source>
</evidence>
<keyword evidence="8 17" id="KW-0521">NADP</keyword>
<keyword evidence="5 18" id="KW-0479">Metal-binding</keyword>
<dbReference type="Pfam" id="PF01256">
    <property type="entry name" value="Carb_kinase"/>
    <property type="match status" value="1"/>
</dbReference>
<dbReference type="NCBIfam" id="TIGR00197">
    <property type="entry name" value="yjeF_nterm"/>
    <property type="match status" value="1"/>
</dbReference>
<reference evidence="22 23" key="1">
    <citation type="submission" date="2019-09" db="EMBL/GenBank/DDBJ databases">
        <title>Genome sequence and assembly of Adhaeribacter sp.</title>
        <authorList>
            <person name="Chhetri G."/>
        </authorList>
    </citation>
    <scope>NUCLEOTIDE SEQUENCE [LARGE SCALE GENOMIC DNA]</scope>
    <source>
        <strain evidence="22 23">DK36</strain>
    </source>
</reference>
<comment type="catalytic activity">
    <reaction evidence="16 17 19">
        <text>(6S)-NADPHX + ADP = AMP + phosphate + NADPH + H(+)</text>
        <dbReference type="Rhea" id="RHEA:32235"/>
        <dbReference type="ChEBI" id="CHEBI:15378"/>
        <dbReference type="ChEBI" id="CHEBI:43474"/>
        <dbReference type="ChEBI" id="CHEBI:57783"/>
        <dbReference type="ChEBI" id="CHEBI:64076"/>
        <dbReference type="ChEBI" id="CHEBI:456215"/>
        <dbReference type="ChEBI" id="CHEBI:456216"/>
        <dbReference type="EC" id="4.2.1.136"/>
    </reaction>
</comment>
<accession>A0A5M6DHM4</accession>
<comment type="function">
    <text evidence="18">Catalyzes the epimerization of the S- and R-forms of NAD(P)HX, a damaged form of NAD(P)H that is a result of enzymatic or heat-dependent hydration. This is a prerequisite for the S-specific NAD(P)H-hydrate dehydratase to allow the repair of both epimers of NAD(P)HX.</text>
</comment>
<dbReference type="HAMAP" id="MF_01966">
    <property type="entry name" value="NADHX_epimerase"/>
    <property type="match status" value="1"/>
</dbReference>
<feature type="domain" description="YjeF C-terminal" evidence="20">
    <location>
        <begin position="226"/>
        <end position="498"/>
    </location>
</feature>
<feature type="binding site" evidence="17">
    <location>
        <begin position="409"/>
        <end position="413"/>
    </location>
    <ligand>
        <name>AMP</name>
        <dbReference type="ChEBI" id="CHEBI:456215"/>
    </ligand>
</feature>
<gene>
    <name evidence="17" type="primary">nnrD</name>
    <name evidence="18" type="synonym">nnrE</name>
    <name evidence="22" type="ORF">F0145_12190</name>
</gene>
<dbReference type="GO" id="GO:0110051">
    <property type="term" value="P:metabolite repair"/>
    <property type="evidence" value="ECO:0007669"/>
    <property type="project" value="TreeGrafter"/>
</dbReference>
<evidence type="ECO:0000256" key="1">
    <source>
        <dbReference type="ARBA" id="ARBA00000013"/>
    </source>
</evidence>
<dbReference type="NCBIfam" id="TIGR00196">
    <property type="entry name" value="yjeF_cterm"/>
    <property type="match status" value="1"/>
</dbReference>
<comment type="catalytic activity">
    <reaction evidence="15 17 19">
        <text>(6S)-NADHX + ADP = AMP + phosphate + NADH + H(+)</text>
        <dbReference type="Rhea" id="RHEA:32223"/>
        <dbReference type="ChEBI" id="CHEBI:15378"/>
        <dbReference type="ChEBI" id="CHEBI:43474"/>
        <dbReference type="ChEBI" id="CHEBI:57945"/>
        <dbReference type="ChEBI" id="CHEBI:64074"/>
        <dbReference type="ChEBI" id="CHEBI:456215"/>
        <dbReference type="ChEBI" id="CHEBI:456216"/>
        <dbReference type="EC" id="4.2.1.136"/>
    </reaction>
</comment>
<feature type="binding site" evidence="17">
    <location>
        <position position="438"/>
    </location>
    <ligand>
        <name>AMP</name>
        <dbReference type="ChEBI" id="CHEBI:456215"/>
    </ligand>
</feature>
<dbReference type="Gene3D" id="3.40.50.10260">
    <property type="entry name" value="YjeF N-terminal domain"/>
    <property type="match status" value="1"/>
</dbReference>
<feature type="binding site" evidence="17">
    <location>
        <position position="261"/>
    </location>
    <ligand>
        <name>(6S)-NADPHX</name>
        <dbReference type="ChEBI" id="CHEBI:64076"/>
    </ligand>
</feature>
<protein>
    <recommendedName>
        <fullName evidence="19">Bifunctional NAD(P)H-hydrate repair enzyme</fullName>
    </recommendedName>
    <alternativeName>
        <fullName evidence="19">Nicotinamide nucleotide repair protein</fullName>
    </alternativeName>
    <domain>
        <recommendedName>
            <fullName evidence="19">ADP-dependent (S)-NAD(P)H-hydrate dehydratase</fullName>
            <ecNumber evidence="19">4.2.1.136</ecNumber>
        </recommendedName>
        <alternativeName>
            <fullName evidence="19">ADP-dependent NAD(P)HX dehydratase</fullName>
        </alternativeName>
    </domain>
    <domain>
        <recommendedName>
            <fullName evidence="19">NAD(P)H-hydrate epimerase</fullName>
            <ecNumber evidence="19">5.1.99.6</ecNumber>
        </recommendedName>
    </domain>
</protein>
<evidence type="ECO:0000256" key="7">
    <source>
        <dbReference type="ARBA" id="ARBA00022840"/>
    </source>
</evidence>
<comment type="similarity">
    <text evidence="4 19">In the C-terminal section; belongs to the NnrD/CARKD family.</text>
</comment>
<comment type="function">
    <text evidence="14 19">Bifunctional enzyme that catalyzes the epimerization of the S- and R-forms of NAD(P)HX and the dehydration of the S-form of NAD(P)HX at the expense of ADP, which is converted to AMP. This allows the repair of both epimers of NAD(P)HX, a damaged form of NAD(P)H that is a result of enzymatic or heat-dependent hydration.</text>
</comment>
<evidence type="ECO:0000256" key="4">
    <source>
        <dbReference type="ARBA" id="ARBA00009524"/>
    </source>
</evidence>
<dbReference type="Gene3D" id="3.40.1190.20">
    <property type="match status" value="1"/>
</dbReference>
<dbReference type="PROSITE" id="PS01050">
    <property type="entry name" value="YJEF_C_2"/>
    <property type="match status" value="1"/>
</dbReference>
<dbReference type="GO" id="GO:0005524">
    <property type="term" value="F:ATP binding"/>
    <property type="evidence" value="ECO:0007669"/>
    <property type="project" value="UniProtKB-UniRule"/>
</dbReference>
<dbReference type="Pfam" id="PF03853">
    <property type="entry name" value="YjeF_N"/>
    <property type="match status" value="1"/>
</dbReference>
<dbReference type="PROSITE" id="PS51385">
    <property type="entry name" value="YJEF_N"/>
    <property type="match status" value="1"/>
</dbReference>
<evidence type="ECO:0000313" key="23">
    <source>
        <dbReference type="Proteomes" id="UP000323426"/>
    </source>
</evidence>
<feature type="binding site" evidence="17">
    <location>
        <position position="374"/>
    </location>
    <ligand>
        <name>(6S)-NADPHX</name>
        <dbReference type="ChEBI" id="CHEBI:64076"/>
    </ligand>
</feature>
<evidence type="ECO:0000256" key="13">
    <source>
        <dbReference type="ARBA" id="ARBA00023268"/>
    </source>
</evidence>
<dbReference type="AlphaFoldDB" id="A0A5M6DHM4"/>
<dbReference type="InterPro" id="IPR000631">
    <property type="entry name" value="CARKD"/>
</dbReference>
<dbReference type="InterPro" id="IPR030677">
    <property type="entry name" value="Nnr"/>
</dbReference>
<evidence type="ECO:0000256" key="17">
    <source>
        <dbReference type="HAMAP-Rule" id="MF_01965"/>
    </source>
</evidence>
<dbReference type="GO" id="GO:0052856">
    <property type="term" value="F:NAD(P)HX epimerase activity"/>
    <property type="evidence" value="ECO:0007669"/>
    <property type="project" value="UniProtKB-UniRule"/>
</dbReference>
<dbReference type="EC" id="5.1.99.6" evidence="19"/>
<dbReference type="EC" id="4.2.1.136" evidence="19"/>
<comment type="catalytic activity">
    <reaction evidence="1 18 19">
        <text>(6R)-NADHX = (6S)-NADHX</text>
        <dbReference type="Rhea" id="RHEA:32215"/>
        <dbReference type="ChEBI" id="CHEBI:64074"/>
        <dbReference type="ChEBI" id="CHEBI:64075"/>
        <dbReference type="EC" id="5.1.99.6"/>
    </reaction>
</comment>
<dbReference type="CDD" id="cd01171">
    <property type="entry name" value="YXKO-related"/>
    <property type="match status" value="1"/>
</dbReference>
<sequence length="501" mass="53809">MKILTAPQIREADRQTIAEENIPSAALMERAANTFTDWFTGKFPDNGQSILVCCGPGNNGGDGLAIARMLHALHYSVTVWIVSPEKKFSPDFLTNQERLPTAIPVINIKQAADIPATLGSDLVIDGLFGTGLSRPVSGIFAEVINYLNNLPVVKIAIDVPSGLYTEQPNQPEDAIVQAQYTLSFEVPKLAFLLPQNEKFVGEWHLVSINLSPDYLQEVKTNKYIISREQVTGLLKPRRKFSHKGTYGHALLLAGSYGKMGAAALAAQACLRSGVGLLSVHCPKVGYVVLQTAVPEAMTLPDTEETHLTQLPDLNIYQAIGIGPGLGKESATRNLVRQLLSTTPAPLVIDADALNIIAEENLQANLPAHSILTPHPKEFERLAGPAANDYHRLELLQEFCRNYQCYVVLKGGHTCIGTPAGELYFNITGNPGMATGGTGDVLTGIITALVAQKYSPLDACCLGVYIHGLAGDLARNQIGAISLIASDLIENLGAAFGQLSQN</sequence>
<proteinExistence type="inferred from homology"/>
<keyword evidence="9 18" id="KW-0630">Potassium</keyword>
<comment type="catalytic activity">
    <reaction evidence="2 18 19">
        <text>(6R)-NADPHX = (6S)-NADPHX</text>
        <dbReference type="Rhea" id="RHEA:32227"/>
        <dbReference type="ChEBI" id="CHEBI:64076"/>
        <dbReference type="ChEBI" id="CHEBI:64077"/>
        <dbReference type="EC" id="5.1.99.6"/>
    </reaction>
</comment>